<comment type="caution">
    <text evidence="2">The sequence shown here is derived from an EMBL/GenBank/DDBJ whole genome shotgun (WGS) entry which is preliminary data.</text>
</comment>
<evidence type="ECO:0000313" key="2">
    <source>
        <dbReference type="EMBL" id="GGD57701.1"/>
    </source>
</evidence>
<dbReference type="RefSeq" id="WP_188766152.1">
    <property type="nucleotide sequence ID" value="NZ_BMKK01000004.1"/>
</dbReference>
<evidence type="ECO:0000313" key="3">
    <source>
        <dbReference type="Proteomes" id="UP000609064"/>
    </source>
</evidence>
<dbReference type="Gene3D" id="3.90.1150.200">
    <property type="match status" value="1"/>
</dbReference>
<feature type="domain" description="YdhG-like" evidence="1">
    <location>
        <begin position="25"/>
        <end position="114"/>
    </location>
</feature>
<reference evidence="2" key="2">
    <citation type="submission" date="2020-09" db="EMBL/GenBank/DDBJ databases">
        <authorList>
            <person name="Sun Q."/>
            <person name="Zhou Y."/>
        </authorList>
    </citation>
    <scope>NUCLEOTIDE SEQUENCE</scope>
    <source>
        <strain evidence="2">CGMCC 1.15958</strain>
    </source>
</reference>
<dbReference type="SUPFAM" id="SSF159888">
    <property type="entry name" value="YdhG-like"/>
    <property type="match status" value="1"/>
</dbReference>
<sequence>MMEKNIAVKDIDSYLSFVPEKERIALEELRQQILDLVPDAEEVISYMIPTFKYKGALVGFGYYKTHLSFYFMSSGLRGHFGQDLVGYKHEGSTIHFTADNPLPAEVIRKIVLARIMENEEKAAKKLRVKQAKVIKNKE</sequence>
<gene>
    <name evidence="2" type="ORF">GCM10011514_22230</name>
</gene>
<proteinExistence type="predicted"/>
<accession>A0A916YRN3</accession>
<dbReference type="Pfam" id="PF08818">
    <property type="entry name" value="DUF1801"/>
    <property type="match status" value="1"/>
</dbReference>
<evidence type="ECO:0000259" key="1">
    <source>
        <dbReference type="Pfam" id="PF08818"/>
    </source>
</evidence>
<dbReference type="EMBL" id="BMKK01000004">
    <property type="protein sequence ID" value="GGD57701.1"/>
    <property type="molecule type" value="Genomic_DNA"/>
</dbReference>
<reference evidence="2" key="1">
    <citation type="journal article" date="2014" name="Int. J. Syst. Evol. Microbiol.">
        <title>Complete genome sequence of Corynebacterium casei LMG S-19264T (=DSM 44701T), isolated from a smear-ripened cheese.</title>
        <authorList>
            <consortium name="US DOE Joint Genome Institute (JGI-PGF)"/>
            <person name="Walter F."/>
            <person name="Albersmeier A."/>
            <person name="Kalinowski J."/>
            <person name="Ruckert C."/>
        </authorList>
    </citation>
    <scope>NUCLEOTIDE SEQUENCE</scope>
    <source>
        <strain evidence="2">CGMCC 1.15958</strain>
    </source>
</reference>
<dbReference type="Proteomes" id="UP000609064">
    <property type="component" value="Unassembled WGS sequence"/>
</dbReference>
<protein>
    <recommendedName>
        <fullName evidence="1">YdhG-like domain-containing protein</fullName>
    </recommendedName>
</protein>
<organism evidence="2 3">
    <name type="scientific">Emticicia aquatilis</name>
    <dbReference type="NCBI Taxonomy" id="1537369"/>
    <lineage>
        <taxon>Bacteria</taxon>
        <taxon>Pseudomonadati</taxon>
        <taxon>Bacteroidota</taxon>
        <taxon>Cytophagia</taxon>
        <taxon>Cytophagales</taxon>
        <taxon>Leadbetterellaceae</taxon>
        <taxon>Emticicia</taxon>
    </lineage>
</organism>
<name>A0A916YRN3_9BACT</name>
<dbReference type="InterPro" id="IPR014922">
    <property type="entry name" value="YdhG-like"/>
</dbReference>
<dbReference type="AlphaFoldDB" id="A0A916YRN3"/>
<keyword evidence="3" id="KW-1185">Reference proteome</keyword>